<dbReference type="EMBL" id="CP050292">
    <property type="protein sequence ID" value="QND73291.1"/>
    <property type="molecule type" value="Genomic_DNA"/>
</dbReference>
<evidence type="ECO:0000256" key="2">
    <source>
        <dbReference type="ARBA" id="ARBA00008872"/>
    </source>
</evidence>
<dbReference type="STRING" id="943830.A4A58_00980"/>
<evidence type="ECO:0000256" key="3">
    <source>
        <dbReference type="ARBA" id="ARBA00022898"/>
    </source>
</evidence>
<dbReference type="FunFam" id="3.20.20.10:FF:000008">
    <property type="entry name" value="Ornithine decarboxylase"/>
    <property type="match status" value="1"/>
</dbReference>
<evidence type="ECO:0000256" key="8">
    <source>
        <dbReference type="PIRSR" id="PIRSR600183-50"/>
    </source>
</evidence>
<evidence type="ECO:0000256" key="7">
    <source>
        <dbReference type="ARBA" id="ARBA00049127"/>
    </source>
</evidence>
<feature type="active site" description="Proton donor" evidence="8">
    <location>
        <position position="328"/>
    </location>
</feature>
<accession>A0A164ANU9</accession>
<dbReference type="Gene3D" id="3.20.20.10">
    <property type="entry name" value="Alanine racemase"/>
    <property type="match status" value="1"/>
</dbReference>
<dbReference type="PANTHER" id="PTHR11482">
    <property type="entry name" value="ARGININE/DIAMINOPIMELATE/ORNITHINE DECARBOXYLASE"/>
    <property type="match status" value="1"/>
</dbReference>
<dbReference type="InterPro" id="IPR009006">
    <property type="entry name" value="Ala_racemase/Decarboxylase_C"/>
</dbReference>
<dbReference type="GO" id="GO:0033387">
    <property type="term" value="P:putrescine biosynthetic process from arginine, via ornithine"/>
    <property type="evidence" value="ECO:0007669"/>
    <property type="project" value="TreeGrafter"/>
</dbReference>
<dbReference type="InterPro" id="IPR029066">
    <property type="entry name" value="PLP-binding_barrel"/>
</dbReference>
<reference evidence="13" key="2">
    <citation type="journal article" date="2020" name="Mol. Plant Microbe">
        <title>Rhizobial microsymbionts of the narrowly endemic Oxytropis species growing in Kamchatka are characterized by significant genetic diversity and possess a set of genes that are associated with T3SS and T6SS secretion systems and can affect the development of symbiosis.</title>
        <authorList>
            <person name="Safronova V."/>
            <person name="Guro P."/>
            <person name="Sazanova A."/>
            <person name="Kuznetsova I."/>
            <person name="Belimov A."/>
            <person name="Yakubov V."/>
            <person name="Chirak E."/>
            <person name="Afonin A."/>
            <person name="Gogolev Y."/>
            <person name="Andronov E."/>
            <person name="Tikhonovich I."/>
        </authorList>
    </citation>
    <scope>NUCLEOTIDE SEQUENCE [LARGE SCALE GENOMIC DNA]</scope>
    <source>
        <strain evidence="13">581</strain>
    </source>
</reference>
<evidence type="ECO:0000256" key="1">
    <source>
        <dbReference type="ARBA" id="ARBA00001933"/>
    </source>
</evidence>
<reference evidence="11" key="3">
    <citation type="journal article" date="2020" name="Mol. Plant Microbe Interact.">
        <title>Complete genome sequences of four natural Pseudomonas isolates that catabolize a wide range of aromatic compounds relevant to lignin valorization.</title>
        <authorList>
            <person name="Hatmaker E.A."/>
            <person name="Presle G."/>
            <person name="Cannon O."/>
            <person name="Guss A.M."/>
            <person name="Elkins J.G."/>
        </authorList>
    </citation>
    <scope>NUCLEOTIDE SEQUENCE</scope>
    <source>
        <strain evidence="11">581</strain>
    </source>
</reference>
<dbReference type="KEGG" id="trb:HB776_20320"/>
<dbReference type="Gene3D" id="2.40.37.10">
    <property type="entry name" value="Lyase, Ornithine Decarboxylase, Chain A, domain 1"/>
    <property type="match status" value="1"/>
</dbReference>
<organism evidence="10 12">
    <name type="scientific">Tardiphaga robiniae</name>
    <dbReference type="NCBI Taxonomy" id="943830"/>
    <lineage>
        <taxon>Bacteria</taxon>
        <taxon>Pseudomonadati</taxon>
        <taxon>Pseudomonadota</taxon>
        <taxon>Alphaproteobacteria</taxon>
        <taxon>Hyphomicrobiales</taxon>
        <taxon>Nitrobacteraceae</taxon>
        <taxon>Tardiphaga</taxon>
    </lineage>
</organism>
<keyword evidence="12" id="KW-1185">Reference proteome</keyword>
<dbReference type="EC" id="4.1.1.17" evidence="6"/>
<evidence type="ECO:0000313" key="10">
    <source>
        <dbReference type="EMBL" id="KZD25087.1"/>
    </source>
</evidence>
<evidence type="ECO:0000256" key="5">
    <source>
        <dbReference type="ARBA" id="ARBA00034115"/>
    </source>
</evidence>
<dbReference type="GO" id="GO:0005737">
    <property type="term" value="C:cytoplasm"/>
    <property type="evidence" value="ECO:0007669"/>
    <property type="project" value="TreeGrafter"/>
</dbReference>
<dbReference type="InterPro" id="IPR002433">
    <property type="entry name" value="Orn_de-COase"/>
</dbReference>
<dbReference type="PANTHER" id="PTHR11482:SF6">
    <property type="entry name" value="ORNITHINE DECARBOXYLASE 1-RELATED"/>
    <property type="match status" value="1"/>
</dbReference>
<evidence type="ECO:0000259" key="9">
    <source>
        <dbReference type="Pfam" id="PF02784"/>
    </source>
</evidence>
<feature type="modified residue" description="N6-(pyridoxal phosphate)lysine" evidence="8">
    <location>
        <position position="51"/>
    </location>
</feature>
<sequence>MTERIQEFLRARRNEGTDVEPCLVVDLEVVRDNFQSFAKALPDSRVFYAVKANPAPEVLSLLASMGSCFDCASVQEIQMALDAGATPDRISFGNTIKKERDIARAHALGIGLFSVDCAAEVEKIARAAPGARVFCRILYDCAGAEWPLSRKFGCDPEMAVDVLDLAKRLGLEPYGISFHVGSQQRKVKAWDRALAMASSVFRDCAERGINLSMVNMGGGFPTKYLKEVPAVVQYGRSIFRALRKHFGNAIPETIIEPGRGMVGNAGIIEAEVVLISKKSDEDDVRWVYLDIGKFGGLAETMDESIRYAIKTPHDGAEMTPCVLAGPTCDSADVMYEKLPYPLPVTLEIGDKLLIEGTGAYTSTYSAVAFNGFPPLRTFHI</sequence>
<dbReference type="SUPFAM" id="SSF51419">
    <property type="entry name" value="PLP-binding barrel"/>
    <property type="match status" value="1"/>
</dbReference>
<dbReference type="InterPro" id="IPR022644">
    <property type="entry name" value="De-COase2_N"/>
</dbReference>
<comment type="catalytic activity">
    <reaction evidence="7">
        <text>L-ornithine + H(+) = putrescine + CO2</text>
        <dbReference type="Rhea" id="RHEA:22964"/>
        <dbReference type="ChEBI" id="CHEBI:15378"/>
        <dbReference type="ChEBI" id="CHEBI:16526"/>
        <dbReference type="ChEBI" id="CHEBI:46911"/>
        <dbReference type="ChEBI" id="CHEBI:326268"/>
        <dbReference type="EC" id="4.1.1.17"/>
    </reaction>
</comment>
<dbReference type="RefSeq" id="WP_068728986.1">
    <property type="nucleotide sequence ID" value="NZ_CP050292.1"/>
</dbReference>
<protein>
    <recommendedName>
        <fullName evidence="6">ornithine decarboxylase</fullName>
        <ecNumber evidence="6">4.1.1.17</ecNumber>
    </recommendedName>
</protein>
<dbReference type="PRINTS" id="PR01179">
    <property type="entry name" value="ODADCRBXLASE"/>
</dbReference>
<evidence type="ECO:0000313" key="13">
    <source>
        <dbReference type="Proteomes" id="UP000515291"/>
    </source>
</evidence>
<dbReference type="OrthoDB" id="9802147at2"/>
<dbReference type="InterPro" id="IPR022653">
    <property type="entry name" value="De-COase2_pyr-phos_BS"/>
</dbReference>
<keyword evidence="3 8" id="KW-0663">Pyridoxal phosphate</keyword>
<keyword evidence="4" id="KW-0456">Lyase</keyword>
<comment type="similarity">
    <text evidence="2">Belongs to the Orn/Lys/Arg decarboxylase class-II family.</text>
</comment>
<dbReference type="PROSITE" id="PS00878">
    <property type="entry name" value="ODR_DC_2_1"/>
    <property type="match status" value="1"/>
</dbReference>
<comment type="cofactor">
    <cofactor evidence="1 8">
        <name>pyridoxal 5'-phosphate</name>
        <dbReference type="ChEBI" id="CHEBI:597326"/>
    </cofactor>
</comment>
<evidence type="ECO:0000313" key="12">
    <source>
        <dbReference type="Proteomes" id="UP000076574"/>
    </source>
</evidence>
<dbReference type="Pfam" id="PF02784">
    <property type="entry name" value="Orn_Arg_deC_N"/>
    <property type="match status" value="1"/>
</dbReference>
<name>A0A164ANU9_9BRAD</name>
<reference evidence="10 12" key="1">
    <citation type="submission" date="2016-03" db="EMBL/GenBank/DDBJ databases">
        <title>Microsymbionts genomes from the relict species Vavilovia formosa (Stev.) Fed.</title>
        <authorList>
            <person name="Kopat V."/>
            <person name="Chirak E."/>
            <person name="Kimeklis A."/>
            <person name="Andronov E."/>
        </authorList>
    </citation>
    <scope>NUCLEOTIDE SEQUENCE [LARGE SCALE GENOMIC DNA]</scope>
    <source>
        <strain evidence="10 12">Vaf07</strain>
    </source>
</reference>
<evidence type="ECO:0000256" key="4">
    <source>
        <dbReference type="ARBA" id="ARBA00023239"/>
    </source>
</evidence>
<dbReference type="SUPFAM" id="SSF50621">
    <property type="entry name" value="Alanine racemase C-terminal domain-like"/>
    <property type="match status" value="1"/>
</dbReference>
<dbReference type="AlphaFoldDB" id="A0A164ANU9"/>
<comment type="pathway">
    <text evidence="5">Amine and polyamine biosynthesis; putrescine biosynthesis via L-ornithine pathway; putrescine from L-ornithine: step 1/1.</text>
</comment>
<dbReference type="EMBL" id="LVYV01000001">
    <property type="protein sequence ID" value="KZD25087.1"/>
    <property type="molecule type" value="Genomic_DNA"/>
</dbReference>
<evidence type="ECO:0000313" key="11">
    <source>
        <dbReference type="EMBL" id="QND73291.1"/>
    </source>
</evidence>
<dbReference type="GO" id="GO:0004586">
    <property type="term" value="F:ornithine decarboxylase activity"/>
    <property type="evidence" value="ECO:0007669"/>
    <property type="project" value="UniProtKB-EC"/>
</dbReference>
<gene>
    <name evidence="10" type="ORF">A4A58_00980</name>
    <name evidence="11" type="ORF">HB776_20320</name>
</gene>
<evidence type="ECO:0000256" key="6">
    <source>
        <dbReference type="ARBA" id="ARBA00034138"/>
    </source>
</evidence>
<feature type="domain" description="Orn/DAP/Arg decarboxylase 2 N-terminal" evidence="9">
    <location>
        <begin position="30"/>
        <end position="262"/>
    </location>
</feature>
<dbReference type="CDD" id="cd00622">
    <property type="entry name" value="PLPDE_III_ODC"/>
    <property type="match status" value="1"/>
</dbReference>
<proteinExistence type="inferred from homology"/>
<dbReference type="Proteomes" id="UP000076574">
    <property type="component" value="Unassembled WGS sequence"/>
</dbReference>
<dbReference type="PRINTS" id="PR01182">
    <property type="entry name" value="ORNDCRBXLASE"/>
</dbReference>
<dbReference type="InterPro" id="IPR000183">
    <property type="entry name" value="Orn/DAP/Arg_de-COase"/>
</dbReference>
<dbReference type="FunFam" id="2.40.37.10:FF:000004">
    <property type="entry name" value="Ornithine decarboxylase"/>
    <property type="match status" value="1"/>
</dbReference>
<dbReference type="Proteomes" id="UP000515291">
    <property type="component" value="Chromosome"/>
</dbReference>